<protein>
    <submittedName>
        <fullName evidence="3">Uncharacterized conserved protein YndB, AHSA1/START domain</fullName>
    </submittedName>
</protein>
<dbReference type="Proteomes" id="UP000198832">
    <property type="component" value="Unassembled WGS sequence"/>
</dbReference>
<dbReference type="InterPro" id="IPR013538">
    <property type="entry name" value="ASHA1/2-like_C"/>
</dbReference>
<evidence type="ECO:0000313" key="4">
    <source>
        <dbReference type="Proteomes" id="UP000198832"/>
    </source>
</evidence>
<accession>A0A1I1K8A3</accession>
<reference evidence="3 4" key="1">
    <citation type="submission" date="2016-10" db="EMBL/GenBank/DDBJ databases">
        <authorList>
            <person name="de Groot N.N."/>
        </authorList>
    </citation>
    <scope>NUCLEOTIDE SEQUENCE [LARGE SCALE GENOMIC DNA]</scope>
    <source>
        <strain evidence="3 4">CGMCC 1.7056</strain>
    </source>
</reference>
<dbReference type="OrthoDB" id="9803476at2"/>
<dbReference type="STRING" id="574651.SAMN04487968_10840"/>
<sequence length="153" mass="17128">MELGSIERELFIEASPETVFQVVSDPRHVAQWWPDEARYEPVAGSVGEIRFSNGDAGDQVESLTVVDVEPPTRFSFRWTHAAGEPAAEGNSMLVTFELVARDGGTLVRFRETGFRERGWEAAALEAHYRDHVQGWDHFLPRLAAYAARVGVRA</sequence>
<dbReference type="InterPro" id="IPR023393">
    <property type="entry name" value="START-like_dom_sf"/>
</dbReference>
<dbReference type="EMBL" id="FOLB01000008">
    <property type="protein sequence ID" value="SFC57187.1"/>
    <property type="molecule type" value="Genomic_DNA"/>
</dbReference>
<comment type="similarity">
    <text evidence="1">Belongs to the AHA1 family.</text>
</comment>
<dbReference type="RefSeq" id="WP_091123965.1">
    <property type="nucleotide sequence ID" value="NZ_FOLB01000008.1"/>
</dbReference>
<dbReference type="Gene3D" id="3.30.530.20">
    <property type="match status" value="1"/>
</dbReference>
<gene>
    <name evidence="3" type="ORF">SAMN04487968_10840</name>
</gene>
<evidence type="ECO:0000313" key="3">
    <source>
        <dbReference type="EMBL" id="SFC57187.1"/>
    </source>
</evidence>
<organism evidence="3 4">
    <name type="scientific">Nocardioides terrae</name>
    <dbReference type="NCBI Taxonomy" id="574651"/>
    <lineage>
        <taxon>Bacteria</taxon>
        <taxon>Bacillati</taxon>
        <taxon>Actinomycetota</taxon>
        <taxon>Actinomycetes</taxon>
        <taxon>Propionibacteriales</taxon>
        <taxon>Nocardioidaceae</taxon>
        <taxon>Nocardioides</taxon>
    </lineage>
</organism>
<dbReference type="AlphaFoldDB" id="A0A1I1K8A3"/>
<dbReference type="Pfam" id="PF08327">
    <property type="entry name" value="AHSA1"/>
    <property type="match status" value="1"/>
</dbReference>
<proteinExistence type="inferred from homology"/>
<dbReference type="SUPFAM" id="SSF55961">
    <property type="entry name" value="Bet v1-like"/>
    <property type="match status" value="1"/>
</dbReference>
<feature type="domain" description="Activator of Hsp90 ATPase homologue 1/2-like C-terminal" evidence="2">
    <location>
        <begin position="14"/>
        <end position="146"/>
    </location>
</feature>
<evidence type="ECO:0000259" key="2">
    <source>
        <dbReference type="Pfam" id="PF08327"/>
    </source>
</evidence>
<name>A0A1I1K8A3_9ACTN</name>
<keyword evidence="4" id="KW-1185">Reference proteome</keyword>
<evidence type="ECO:0000256" key="1">
    <source>
        <dbReference type="ARBA" id="ARBA00006817"/>
    </source>
</evidence>